<protein>
    <submittedName>
        <fullName evidence="2">Uncharacterized protein</fullName>
    </submittedName>
</protein>
<feature type="region of interest" description="Disordered" evidence="1">
    <location>
        <begin position="138"/>
        <end position="191"/>
    </location>
</feature>
<name>A0ABR4HAK8_9EURO</name>
<gene>
    <name evidence="2" type="ORF">BJX63DRAFT_396542</name>
</gene>
<comment type="caution">
    <text evidence="2">The sequence shown here is derived from an EMBL/GenBank/DDBJ whole genome shotgun (WGS) entry which is preliminary data.</text>
</comment>
<proteinExistence type="predicted"/>
<dbReference type="EMBL" id="JBFXLT010000047">
    <property type="protein sequence ID" value="KAL2812512.1"/>
    <property type="molecule type" value="Genomic_DNA"/>
</dbReference>
<reference evidence="2 3" key="1">
    <citation type="submission" date="2024-07" db="EMBL/GenBank/DDBJ databases">
        <title>Section-level genome sequencing and comparative genomics of Aspergillus sections Usti and Cavernicolus.</title>
        <authorList>
            <consortium name="Lawrence Berkeley National Laboratory"/>
            <person name="Nybo J.L."/>
            <person name="Vesth T.C."/>
            <person name="Theobald S."/>
            <person name="Frisvad J.C."/>
            <person name="Larsen T.O."/>
            <person name="Kjaerboelling I."/>
            <person name="Rothschild-Mancinelli K."/>
            <person name="Lyhne E.K."/>
            <person name="Kogle M.E."/>
            <person name="Barry K."/>
            <person name="Clum A."/>
            <person name="Na H."/>
            <person name="Ledsgaard L."/>
            <person name="Lin J."/>
            <person name="Lipzen A."/>
            <person name="Kuo A."/>
            <person name="Riley R."/>
            <person name="Mondo S."/>
            <person name="Labutti K."/>
            <person name="Haridas S."/>
            <person name="Pangalinan J."/>
            <person name="Salamov A.A."/>
            <person name="Simmons B.A."/>
            <person name="Magnuson J.K."/>
            <person name="Chen J."/>
            <person name="Drula E."/>
            <person name="Henrissat B."/>
            <person name="Wiebenga A."/>
            <person name="Lubbers R.J."/>
            <person name="Gomes A.C."/>
            <person name="Makela M.R."/>
            <person name="Stajich J."/>
            <person name="Grigoriev I.V."/>
            <person name="Mortensen U.H."/>
            <person name="De Vries R.P."/>
            <person name="Baker S.E."/>
            <person name="Andersen M.R."/>
        </authorList>
    </citation>
    <scope>NUCLEOTIDE SEQUENCE [LARGE SCALE GENOMIC DNA]</scope>
    <source>
        <strain evidence="2 3">CBS 588.65</strain>
    </source>
</reference>
<keyword evidence="3" id="KW-1185">Reference proteome</keyword>
<feature type="compositionally biased region" description="Basic and acidic residues" evidence="1">
    <location>
        <begin position="138"/>
        <end position="184"/>
    </location>
</feature>
<organism evidence="2 3">
    <name type="scientific">Aspergillus granulosus</name>
    <dbReference type="NCBI Taxonomy" id="176169"/>
    <lineage>
        <taxon>Eukaryota</taxon>
        <taxon>Fungi</taxon>
        <taxon>Dikarya</taxon>
        <taxon>Ascomycota</taxon>
        <taxon>Pezizomycotina</taxon>
        <taxon>Eurotiomycetes</taxon>
        <taxon>Eurotiomycetidae</taxon>
        <taxon>Eurotiales</taxon>
        <taxon>Aspergillaceae</taxon>
        <taxon>Aspergillus</taxon>
        <taxon>Aspergillus subgen. Nidulantes</taxon>
    </lineage>
</organism>
<sequence>MDRTAVKINVRDFHGRKDAITLDAAIDGAIRENIILEQLFKRLKPPLDLESTPTRVKTFTDSNGAHYTASHTVTLLIGQAGRNWTTEAVFYISESQEATPGGGNRILLANSLRERFTLPRADGRESVGVAPTLLCYKDPKDQRQRKEDAEKKKADLRRVAKENQEKLDQERKERRDRERDDRENAQSNSTA</sequence>
<dbReference type="Proteomes" id="UP001610334">
    <property type="component" value="Unassembled WGS sequence"/>
</dbReference>
<accession>A0ABR4HAK8</accession>
<evidence type="ECO:0000256" key="1">
    <source>
        <dbReference type="SAM" id="MobiDB-lite"/>
    </source>
</evidence>
<evidence type="ECO:0000313" key="3">
    <source>
        <dbReference type="Proteomes" id="UP001610334"/>
    </source>
</evidence>
<evidence type="ECO:0000313" key="2">
    <source>
        <dbReference type="EMBL" id="KAL2812512.1"/>
    </source>
</evidence>